<comment type="caution">
    <text evidence="2">The sequence shown here is derived from an EMBL/GenBank/DDBJ whole genome shotgun (WGS) entry which is preliminary data.</text>
</comment>
<dbReference type="AlphaFoldDB" id="A0A846MR36"/>
<dbReference type="GO" id="GO:0003676">
    <property type="term" value="F:nucleic acid binding"/>
    <property type="evidence" value="ECO:0007669"/>
    <property type="project" value="InterPro"/>
</dbReference>
<organism evidence="2 3">
    <name type="scientific">Thermonema lapsum</name>
    <dbReference type="NCBI Taxonomy" id="28195"/>
    <lineage>
        <taxon>Bacteria</taxon>
        <taxon>Pseudomonadati</taxon>
        <taxon>Bacteroidota</taxon>
        <taxon>Cytophagia</taxon>
        <taxon>Cytophagales</taxon>
        <taxon>Thermonemataceae</taxon>
        <taxon>Thermonema</taxon>
    </lineage>
</organism>
<name>A0A846MR36_9BACT</name>
<dbReference type="Pfam" id="PF10108">
    <property type="entry name" value="DNA_pol_B_exo2"/>
    <property type="match status" value="1"/>
</dbReference>
<evidence type="ECO:0000313" key="2">
    <source>
        <dbReference type="EMBL" id="NIK74023.1"/>
    </source>
</evidence>
<feature type="domain" description="Predicted 3'-5' exonuclease PolB-like" evidence="1">
    <location>
        <begin position="69"/>
        <end position="236"/>
    </location>
</feature>
<evidence type="ECO:0000313" key="3">
    <source>
        <dbReference type="Proteomes" id="UP000537126"/>
    </source>
</evidence>
<dbReference type="SUPFAM" id="SSF53098">
    <property type="entry name" value="Ribonuclease H-like"/>
    <property type="match status" value="1"/>
</dbReference>
<dbReference type="Proteomes" id="UP000537126">
    <property type="component" value="Unassembled WGS sequence"/>
</dbReference>
<dbReference type="InterPro" id="IPR019288">
    <property type="entry name" value="3'-5'_exonuclease_PolB-like"/>
</dbReference>
<protein>
    <recommendedName>
        <fullName evidence="1">Predicted 3'-5' exonuclease PolB-like domain-containing protein</fullName>
    </recommendedName>
</protein>
<dbReference type="RefSeq" id="WP_166919300.1">
    <property type="nucleotide sequence ID" value="NZ_JAASRN010000002.1"/>
</dbReference>
<dbReference type="InterPro" id="IPR012337">
    <property type="entry name" value="RNaseH-like_sf"/>
</dbReference>
<evidence type="ECO:0000259" key="1">
    <source>
        <dbReference type="Pfam" id="PF10108"/>
    </source>
</evidence>
<dbReference type="InterPro" id="IPR036397">
    <property type="entry name" value="RNaseH_sf"/>
</dbReference>
<proteinExistence type="predicted"/>
<sequence length="251" mass="29142">MALFHSLDDLCSKVLFFDIETAPAFPSFDAMPPALQDQWCHQAEKINRYEDTGMSAEELYPLKAGIYAEFARVVCVSFGLFGKKEGHYFFRLKSYCGEDEARLLQEFARILDNKSIRYLCAHNGREFDVPFLARRYLIQGLPVPAMIDLRMKRPWDEAARYVIDTMELWSFGDKKSFTRLELLCAVFDIPSPKSDIDGSKVGEVFWKEKDLERIARYCENDVLATARLYLKYMRLPSISSEQVEYADRLMV</sequence>
<accession>A0A846MR36</accession>
<dbReference type="Gene3D" id="3.30.420.10">
    <property type="entry name" value="Ribonuclease H-like superfamily/Ribonuclease H"/>
    <property type="match status" value="1"/>
</dbReference>
<gene>
    <name evidence="2" type="ORF">FHS56_001536</name>
</gene>
<reference evidence="2 3" key="1">
    <citation type="submission" date="2020-03" db="EMBL/GenBank/DDBJ databases">
        <title>Genomic Encyclopedia of Type Strains, Phase IV (KMG-IV): sequencing the most valuable type-strain genomes for metagenomic binning, comparative biology and taxonomic classification.</title>
        <authorList>
            <person name="Goeker M."/>
        </authorList>
    </citation>
    <scope>NUCLEOTIDE SEQUENCE [LARGE SCALE GENOMIC DNA]</scope>
    <source>
        <strain evidence="2 3">DSM 5718</strain>
    </source>
</reference>
<dbReference type="EMBL" id="JAASRN010000002">
    <property type="protein sequence ID" value="NIK74023.1"/>
    <property type="molecule type" value="Genomic_DNA"/>
</dbReference>
<keyword evidence="3" id="KW-1185">Reference proteome</keyword>